<feature type="region of interest" description="Disordered" evidence="4">
    <location>
        <begin position="392"/>
        <end position="505"/>
    </location>
</feature>
<comment type="caution">
    <text evidence="6">The sequence shown here is derived from an EMBL/GenBank/DDBJ whole genome shotgun (WGS) entry which is preliminary data.</text>
</comment>
<evidence type="ECO:0000313" key="7">
    <source>
        <dbReference type="Proteomes" id="UP001152803"/>
    </source>
</evidence>
<dbReference type="InterPro" id="IPR021090">
    <property type="entry name" value="SPIDER"/>
</dbReference>
<gene>
    <name evidence="6" type="ORF">COCON_G00192700</name>
</gene>
<evidence type="ECO:0000256" key="3">
    <source>
        <dbReference type="PROSITE-ProRule" id="PRU00192"/>
    </source>
</evidence>
<evidence type="ECO:0000256" key="4">
    <source>
        <dbReference type="SAM" id="MobiDB-lite"/>
    </source>
</evidence>
<feature type="compositionally biased region" description="Low complexity" evidence="4">
    <location>
        <begin position="477"/>
        <end position="500"/>
    </location>
</feature>
<feature type="region of interest" description="Disordered" evidence="4">
    <location>
        <begin position="107"/>
        <end position="126"/>
    </location>
</feature>
<dbReference type="Pfam" id="PF07647">
    <property type="entry name" value="SAM_2"/>
    <property type="match status" value="1"/>
</dbReference>
<evidence type="ECO:0000259" key="5">
    <source>
        <dbReference type="PROSITE" id="PS50002"/>
    </source>
</evidence>
<dbReference type="OrthoDB" id="10047268at2759"/>
<dbReference type="InterPro" id="IPR013761">
    <property type="entry name" value="SAM/pointed_sf"/>
</dbReference>
<evidence type="ECO:0000256" key="1">
    <source>
        <dbReference type="ARBA" id="ARBA00022443"/>
    </source>
</evidence>
<dbReference type="InterPro" id="IPR001452">
    <property type="entry name" value="SH3_domain"/>
</dbReference>
<keyword evidence="7" id="KW-1185">Reference proteome</keyword>
<dbReference type="SUPFAM" id="SSF50044">
    <property type="entry name" value="SH3-domain"/>
    <property type="match status" value="1"/>
</dbReference>
<organism evidence="6 7">
    <name type="scientific">Conger conger</name>
    <name type="common">Conger eel</name>
    <name type="synonym">Muraena conger</name>
    <dbReference type="NCBI Taxonomy" id="82655"/>
    <lineage>
        <taxon>Eukaryota</taxon>
        <taxon>Metazoa</taxon>
        <taxon>Chordata</taxon>
        <taxon>Craniata</taxon>
        <taxon>Vertebrata</taxon>
        <taxon>Euteleostomi</taxon>
        <taxon>Actinopterygii</taxon>
        <taxon>Neopterygii</taxon>
        <taxon>Teleostei</taxon>
        <taxon>Anguilliformes</taxon>
        <taxon>Congridae</taxon>
        <taxon>Conger</taxon>
    </lineage>
</organism>
<dbReference type="PROSITE" id="PS50002">
    <property type="entry name" value="SH3"/>
    <property type="match status" value="1"/>
</dbReference>
<accession>A0A9Q1HRP1</accession>
<feature type="region of interest" description="Disordered" evidence="4">
    <location>
        <begin position="354"/>
        <end position="379"/>
    </location>
</feature>
<dbReference type="SMART" id="SM00454">
    <property type="entry name" value="SAM"/>
    <property type="match status" value="1"/>
</dbReference>
<dbReference type="InterPro" id="IPR001660">
    <property type="entry name" value="SAM"/>
</dbReference>
<feature type="compositionally biased region" description="Basic residues" evidence="4">
    <location>
        <begin position="110"/>
        <end position="119"/>
    </location>
</feature>
<dbReference type="EMBL" id="JAFJMO010000014">
    <property type="protein sequence ID" value="KAJ8257118.1"/>
    <property type="molecule type" value="Genomic_DNA"/>
</dbReference>
<dbReference type="PANTHER" id="PTHR12301">
    <property type="entry name" value="SAM-DOMAIN, SH3 AND NUCLEAR LOCALIZATION SIGNALS PROTEIN RELATED"/>
    <property type="match status" value="1"/>
</dbReference>
<evidence type="ECO:0000313" key="6">
    <source>
        <dbReference type="EMBL" id="KAJ8257118.1"/>
    </source>
</evidence>
<dbReference type="SUPFAM" id="SSF47769">
    <property type="entry name" value="SAM/Pointed domain"/>
    <property type="match status" value="1"/>
</dbReference>
<dbReference type="CDD" id="cd09561">
    <property type="entry name" value="SAM_SAMSN1"/>
    <property type="match status" value="1"/>
</dbReference>
<dbReference type="AlphaFoldDB" id="A0A9Q1HRP1"/>
<dbReference type="Proteomes" id="UP001152803">
    <property type="component" value="Unassembled WGS sequence"/>
</dbReference>
<protein>
    <recommendedName>
        <fullName evidence="5">SH3 domain-containing protein</fullName>
    </recommendedName>
</protein>
<feature type="domain" description="SH3" evidence="5">
    <location>
        <begin position="517"/>
        <end position="578"/>
    </location>
</feature>
<dbReference type="SMART" id="SM00326">
    <property type="entry name" value="SH3"/>
    <property type="match status" value="1"/>
</dbReference>
<dbReference type="Gene3D" id="2.30.30.40">
    <property type="entry name" value="SH3 Domains"/>
    <property type="match status" value="1"/>
</dbReference>
<dbReference type="InterPro" id="IPR051725">
    <property type="entry name" value="SAM-SH3_domain_protein"/>
</dbReference>
<keyword evidence="1 3" id="KW-0728">SH3 domain</keyword>
<reference evidence="6" key="1">
    <citation type="journal article" date="2023" name="Science">
        <title>Genome structures resolve the early diversification of teleost fishes.</title>
        <authorList>
            <person name="Parey E."/>
            <person name="Louis A."/>
            <person name="Montfort J."/>
            <person name="Bouchez O."/>
            <person name="Roques C."/>
            <person name="Iampietro C."/>
            <person name="Lluch J."/>
            <person name="Castinel A."/>
            <person name="Donnadieu C."/>
            <person name="Desvignes T."/>
            <person name="Floi Bucao C."/>
            <person name="Jouanno E."/>
            <person name="Wen M."/>
            <person name="Mejri S."/>
            <person name="Dirks R."/>
            <person name="Jansen H."/>
            <person name="Henkel C."/>
            <person name="Chen W.J."/>
            <person name="Zahm M."/>
            <person name="Cabau C."/>
            <person name="Klopp C."/>
            <person name="Thompson A.W."/>
            <person name="Robinson-Rechavi M."/>
            <person name="Braasch I."/>
            <person name="Lecointre G."/>
            <person name="Bobe J."/>
            <person name="Postlethwait J.H."/>
            <person name="Berthelot C."/>
            <person name="Roest Crollius H."/>
            <person name="Guiguen Y."/>
        </authorList>
    </citation>
    <scope>NUCLEOTIDE SEQUENCE</scope>
    <source>
        <strain evidence="6">Concon-B</strain>
    </source>
</reference>
<dbReference type="Gene3D" id="1.10.150.50">
    <property type="entry name" value="Transcription Factor, Ets-1"/>
    <property type="match status" value="1"/>
</dbReference>
<feature type="compositionally biased region" description="Basic and acidic residues" evidence="4">
    <location>
        <begin position="456"/>
        <end position="474"/>
    </location>
</feature>
<feature type="compositionally biased region" description="Polar residues" evidence="4">
    <location>
        <begin position="275"/>
        <end position="284"/>
    </location>
</feature>
<feature type="region of interest" description="Disordered" evidence="4">
    <location>
        <begin position="662"/>
        <end position="717"/>
    </location>
</feature>
<sequence>MHPAKSKRVRRPECGGFRSCEGLVRGRLHSLWLPRERLHPRMNLFCFSLEGSMDSLYEAVRDEDAGRVYSVPSRSHSRPCSPAAPLDLTAKWCVSERSVSMDLSQIHTTNSKKKKRKPLVPKSMSDNEVLDNTDCVNAYWQTPKKREDLVHIRNSQNEELGMDLLRASFQRGEDGLHQLNPQRRGTEQTIQVLRSEAWVPSWERPSSTPQAPIPEPRGTQRRTQKSGRSKKGGQGVPEEGRNTFHSNGRPADPMPGDDAAEASCVGLKKGEKRPNTPQQAQENALPSCAPGPGGPLNRQRWSTPGEGPPPWGSSTPYHTCRRPLSEYRTYTCDYTLPRGKDWDRPDSAPYGNTLHRCDLSPPPVARSATDTDLGDLGNRSTSFGRFDVLKQHPAKTEENSSQPASDGEAGVEVADQHRPGGLGKKMRAISLTMRKKMGRRHAKASFSEDLGEDEADKNHEGETDSSHPTDKDPAKTSNSQESLYSGQSSSSGVTSGSDGSSARDSLRLEEEVPYTGQFCGRARVHTDFVPSPYDSDSLKLKVGDVIDIIRKPPMGIWTGVLNNKMGSFKFIYVDVILEKEVEEPKIRPHRRSKRPRPKTLQELLGRLNLQEYASALLLNGCQTVEDLRDLKEKDLIELNVWNPDHRQRLLAAADCLHYTENDNNNEEEVIPESVSGGPKGDQDECPRDSGCYVTPESSENCKESETEAESQPASPDP</sequence>
<feature type="compositionally biased region" description="Basic residues" evidence="4">
    <location>
        <begin position="219"/>
        <end position="231"/>
    </location>
</feature>
<dbReference type="Pfam" id="PF12485">
    <property type="entry name" value="SPIDER"/>
    <property type="match status" value="1"/>
</dbReference>
<evidence type="ECO:0000256" key="2">
    <source>
        <dbReference type="ARBA" id="ARBA00022553"/>
    </source>
</evidence>
<dbReference type="PANTHER" id="PTHR12301:SF4">
    <property type="entry name" value="SAM DOMAIN-CONTAINING PROTEIN SAMSN-1"/>
    <property type="match status" value="1"/>
</dbReference>
<dbReference type="InterPro" id="IPR036028">
    <property type="entry name" value="SH3-like_dom_sf"/>
</dbReference>
<feature type="compositionally biased region" description="Basic residues" evidence="4">
    <location>
        <begin position="433"/>
        <end position="443"/>
    </location>
</feature>
<dbReference type="InterPro" id="IPR037623">
    <property type="entry name" value="SAMSN1_SAM"/>
</dbReference>
<name>A0A9Q1HRP1_CONCO</name>
<keyword evidence="2" id="KW-0597">Phosphoprotein</keyword>
<feature type="region of interest" description="Disordered" evidence="4">
    <location>
        <begin position="197"/>
        <end position="317"/>
    </location>
</feature>
<proteinExistence type="predicted"/>